<evidence type="ECO:0000256" key="1">
    <source>
        <dbReference type="SAM" id="MobiDB-lite"/>
    </source>
</evidence>
<dbReference type="InterPro" id="IPR014988">
    <property type="entry name" value="Uncharacterised_YqcI/YcgG"/>
</dbReference>
<dbReference type="RefSeq" id="WP_106707736.1">
    <property type="nucleotide sequence ID" value="NZ_PXXU01000049.1"/>
</dbReference>
<feature type="compositionally biased region" description="Basic and acidic residues" evidence="1">
    <location>
        <begin position="220"/>
        <end position="242"/>
    </location>
</feature>
<dbReference type="EMBL" id="PXXU01000049">
    <property type="protein sequence ID" value="PSJ16475.1"/>
    <property type="molecule type" value="Genomic_DNA"/>
</dbReference>
<evidence type="ECO:0000313" key="2">
    <source>
        <dbReference type="EMBL" id="PSJ16475.1"/>
    </source>
</evidence>
<accession>A0A2P7NSQ7</accession>
<dbReference type="PANTHER" id="PTHR40045">
    <property type="entry name" value="YCGG FAMILY PROTEIN"/>
    <property type="match status" value="1"/>
</dbReference>
<dbReference type="Pfam" id="PF08892">
    <property type="entry name" value="YqcI_YcgG"/>
    <property type="match status" value="1"/>
</dbReference>
<dbReference type="NCBIfam" id="NF041366">
    <property type="entry name" value="GntA_guanitoxin"/>
    <property type="match status" value="1"/>
</dbReference>
<gene>
    <name evidence="2" type="ORF">C7H79_13285</name>
</gene>
<keyword evidence="3" id="KW-1185">Reference proteome</keyword>
<sequence length="242" mass="27842">MNADDNSLISASLDKSAFRNLLDEFLSNEDYPCVPAKSANNRDNIELLIGDNITQPMNDVELYSALLVFGKNLTLETIDNISFRTLMVIYRQPTNLSEEEFEKALWDRLQNLHNFDVIRGQNWDQNVDSDPNSSHFSMSIGGHSFFVVGLHPHASRPARRFSNPALAFNLHAQFEVLREKNKYDRIKEIVRQRDTEFSGGPNPMLDDFGNDSEAPQYSGRKVDENWECPLQHKEDIEQYDKN</sequence>
<protein>
    <recommendedName>
        <fullName evidence="4">YqcI/YcgG family protein</fullName>
    </recommendedName>
</protein>
<evidence type="ECO:0008006" key="4">
    <source>
        <dbReference type="Google" id="ProtNLM"/>
    </source>
</evidence>
<dbReference type="Proteomes" id="UP000241912">
    <property type="component" value="Unassembled WGS sequence"/>
</dbReference>
<dbReference type="AlphaFoldDB" id="A0A2P7NSQ7"/>
<evidence type="ECO:0000313" key="3">
    <source>
        <dbReference type="Proteomes" id="UP000241912"/>
    </source>
</evidence>
<proteinExistence type="predicted"/>
<comment type="caution">
    <text evidence="2">The sequence shown here is derived from an EMBL/GenBank/DDBJ whole genome shotgun (WGS) entry which is preliminary data.</text>
</comment>
<organism evidence="2 3">
    <name type="scientific">Nitrosomonas supralitoralis</name>
    <dbReference type="NCBI Taxonomy" id="2116706"/>
    <lineage>
        <taxon>Bacteria</taxon>
        <taxon>Pseudomonadati</taxon>
        <taxon>Pseudomonadota</taxon>
        <taxon>Betaproteobacteria</taxon>
        <taxon>Nitrosomonadales</taxon>
        <taxon>Nitrosomonadaceae</taxon>
        <taxon>Nitrosomonas</taxon>
    </lineage>
</organism>
<name>A0A2P7NSQ7_9PROT</name>
<dbReference type="PANTHER" id="PTHR40045:SF1">
    <property type="entry name" value="YQCI_YCGG FAMILY PROTEIN"/>
    <property type="match status" value="1"/>
</dbReference>
<feature type="region of interest" description="Disordered" evidence="1">
    <location>
        <begin position="194"/>
        <end position="242"/>
    </location>
</feature>
<reference evidence="2 3" key="1">
    <citation type="submission" date="2018-03" db="EMBL/GenBank/DDBJ databases">
        <title>Draft genome of Nitrosomonas supralitoralis APG5.</title>
        <authorList>
            <person name="Urakawa H."/>
            <person name="Lopez J.V."/>
        </authorList>
    </citation>
    <scope>NUCLEOTIDE SEQUENCE [LARGE SCALE GENOMIC DNA]</scope>
    <source>
        <strain evidence="2 3">APG5</strain>
    </source>
</reference>
<dbReference type="OrthoDB" id="283514at2"/>